<evidence type="ECO:0000313" key="10">
    <source>
        <dbReference type="EMBL" id="CBS90947.1"/>
    </source>
</evidence>
<organism evidence="10 11">
    <name type="scientific">Azospirillum lipoferum (strain 4B)</name>
    <dbReference type="NCBI Taxonomy" id="862719"/>
    <lineage>
        <taxon>Bacteria</taxon>
        <taxon>Pseudomonadati</taxon>
        <taxon>Pseudomonadota</taxon>
        <taxon>Alphaproteobacteria</taxon>
        <taxon>Rhodospirillales</taxon>
        <taxon>Azospirillaceae</taxon>
        <taxon>Azospirillum</taxon>
    </lineage>
</organism>
<evidence type="ECO:0000256" key="2">
    <source>
        <dbReference type="ARBA" id="ARBA00005346"/>
    </source>
</evidence>
<dbReference type="Pfam" id="PF00361">
    <property type="entry name" value="Proton_antipo_M"/>
    <property type="match status" value="1"/>
</dbReference>
<reference evidence="11" key="1">
    <citation type="journal article" date="2011" name="PLoS Genet.">
        <title>Azospirillum genomes reveal transition of bacteria from aquatic to terrestrial environments.</title>
        <authorList>
            <person name="Wisniewski-Dye F."/>
            <person name="Borziak K."/>
            <person name="Khalsa-Moyers G."/>
            <person name="Alexandre G."/>
            <person name="Sukharnikov L.O."/>
            <person name="Wuichet K."/>
            <person name="Hurst G.B."/>
            <person name="McDonald W.H."/>
            <person name="Robertson J.S."/>
            <person name="Barbe V."/>
            <person name="Calteau A."/>
            <person name="Rouy Z."/>
            <person name="Mangenot S."/>
            <person name="Prigent-Combaret C."/>
            <person name="Normand P."/>
            <person name="Boyer M."/>
            <person name="Siguier P."/>
            <person name="Dessaux Y."/>
            <person name="Elmerich C."/>
            <person name="Condemine G."/>
            <person name="Krishnen G."/>
            <person name="Kennedy I."/>
            <person name="Paterson A.H."/>
            <person name="Gonzalez V."/>
            <person name="Mavingui P."/>
            <person name="Zhulin I.B."/>
        </authorList>
    </citation>
    <scope>NUCLEOTIDE SEQUENCE [LARGE SCALE GENOMIC DNA]</scope>
    <source>
        <strain evidence="11">4B</strain>
    </source>
</reference>
<protein>
    <submittedName>
        <fullName evidence="10">NADH dehydrogenase (Quinone)</fullName>
        <ecNumber evidence="10">1.6.99.5</ecNumber>
    </submittedName>
</protein>
<keyword evidence="11" id="KW-1185">Reference proteome</keyword>
<keyword evidence="4 7" id="KW-0812">Transmembrane</keyword>
<feature type="transmembrane region" description="Helical" evidence="8">
    <location>
        <begin position="6"/>
        <end position="23"/>
    </location>
</feature>
<keyword evidence="6 8" id="KW-0472">Membrane</keyword>
<proteinExistence type="inferred from homology"/>
<feature type="transmembrane region" description="Helical" evidence="8">
    <location>
        <begin position="115"/>
        <end position="137"/>
    </location>
</feature>
<geneLocation type="plasmid" evidence="10 11">
    <name>AZO_p4</name>
</geneLocation>
<dbReference type="EC" id="1.6.99.5" evidence="10"/>
<feature type="transmembrane region" description="Helical" evidence="8">
    <location>
        <begin position="53"/>
        <end position="71"/>
    </location>
</feature>
<dbReference type="RefSeq" id="WP_014189791.1">
    <property type="nucleotide sequence ID" value="NC_016587.1"/>
</dbReference>
<comment type="subcellular location">
    <subcellularLocation>
        <location evidence="1">Cell membrane</location>
        <topology evidence="1">Multi-pass membrane protein</topology>
    </subcellularLocation>
    <subcellularLocation>
        <location evidence="7">Membrane</location>
        <topology evidence="7">Multi-pass membrane protein</topology>
    </subcellularLocation>
</comment>
<name>G7ZGK7_AZOL4</name>
<dbReference type="HOGENOM" id="CLU_693796_0_0_5"/>
<keyword evidence="10" id="KW-0560">Oxidoreductase</keyword>
<feature type="transmembrane region" description="Helical" evidence="8">
    <location>
        <begin position="268"/>
        <end position="290"/>
    </location>
</feature>
<sequence>MNTVLIPLFAGIALGVGLYARAIPQGGRSWWCFAAATVALAVAARLAGHSWLATLLSGAAELVAVGMVWSKGTPEAVAAARKYLTAVVLAFIATTTALALTGLGTVQPAAPFDKLAVALLTIGFALKLGLVPVYFWLPAVARASSAMTTALIIAVVDVGSFCELLALRDTAPWMFEAYSTLWVVLAMVSLLGAALLALAQTELKPMLAFSSIDDMGYLLLGLTAGGADGLAGAWLGIFGHALGKIVLFGAVGAAEWHLGRPVTLETRGLSSVLPVASASFMLGALGFIGIPPTIGFVGHWRLYLAGLELGGPMLVAALYAASAMGLLCYIRAIHRVWLGPLGVADSGRALPRMAAAVLLVFAIAPVAFGLVPNLLHPDLLHSGVNAHPHVAAVLTGSVK</sequence>
<evidence type="ECO:0000256" key="8">
    <source>
        <dbReference type="SAM" id="Phobius"/>
    </source>
</evidence>
<feature type="domain" description="NADH:quinone oxidoreductase/Mrp antiporter transmembrane" evidence="9">
    <location>
        <begin position="107"/>
        <end position="323"/>
    </location>
</feature>
<dbReference type="PANTHER" id="PTHR42703:SF1">
    <property type="entry name" value="NA(+)_H(+) ANTIPORTER SUBUNIT D1"/>
    <property type="match status" value="1"/>
</dbReference>
<evidence type="ECO:0000256" key="1">
    <source>
        <dbReference type="ARBA" id="ARBA00004651"/>
    </source>
</evidence>
<accession>G7ZGK7</accession>
<gene>
    <name evidence="10" type="ordered locus">AZOLI_p40582</name>
</gene>
<dbReference type="KEGG" id="ali:AZOLI_p40582"/>
<feature type="transmembrane region" description="Helical" evidence="8">
    <location>
        <begin position="83"/>
        <end position="103"/>
    </location>
</feature>
<dbReference type="AlphaFoldDB" id="G7ZGK7"/>
<comment type="similarity">
    <text evidence="2">Belongs to the CPA3 antiporters (TC 2.A.63) subunit D family.</text>
</comment>
<dbReference type="InterPro" id="IPR050586">
    <property type="entry name" value="CPA3_Na-H_Antiporter_D"/>
</dbReference>
<evidence type="ECO:0000256" key="7">
    <source>
        <dbReference type="RuleBase" id="RU000320"/>
    </source>
</evidence>
<evidence type="ECO:0000256" key="6">
    <source>
        <dbReference type="ARBA" id="ARBA00023136"/>
    </source>
</evidence>
<evidence type="ECO:0000256" key="5">
    <source>
        <dbReference type="ARBA" id="ARBA00022989"/>
    </source>
</evidence>
<dbReference type="Proteomes" id="UP000005667">
    <property type="component" value="Plasmid AZO_p4"/>
</dbReference>
<dbReference type="EMBL" id="FQ311872">
    <property type="protein sequence ID" value="CBS90947.1"/>
    <property type="molecule type" value="Genomic_DNA"/>
</dbReference>
<dbReference type="InterPro" id="IPR001750">
    <property type="entry name" value="ND/Mrp_TM"/>
</dbReference>
<keyword evidence="3" id="KW-1003">Cell membrane</keyword>
<dbReference type="OrthoDB" id="9811798at2"/>
<feature type="transmembrane region" description="Helical" evidence="8">
    <location>
        <begin position="30"/>
        <end position="47"/>
    </location>
</feature>
<evidence type="ECO:0000313" key="11">
    <source>
        <dbReference type="Proteomes" id="UP000005667"/>
    </source>
</evidence>
<dbReference type="PANTHER" id="PTHR42703">
    <property type="entry name" value="NADH DEHYDROGENASE"/>
    <property type="match status" value="1"/>
</dbReference>
<dbReference type="GO" id="GO:0005886">
    <property type="term" value="C:plasma membrane"/>
    <property type="evidence" value="ECO:0007669"/>
    <property type="project" value="UniProtKB-SubCell"/>
</dbReference>
<dbReference type="GO" id="GO:0016491">
    <property type="term" value="F:oxidoreductase activity"/>
    <property type="evidence" value="ECO:0007669"/>
    <property type="project" value="UniProtKB-KW"/>
</dbReference>
<feature type="transmembrane region" description="Helical" evidence="8">
    <location>
        <begin position="179"/>
        <end position="199"/>
    </location>
</feature>
<evidence type="ECO:0000259" key="9">
    <source>
        <dbReference type="Pfam" id="PF00361"/>
    </source>
</evidence>
<evidence type="ECO:0000256" key="4">
    <source>
        <dbReference type="ARBA" id="ARBA00022692"/>
    </source>
</evidence>
<feature type="transmembrane region" description="Helical" evidence="8">
    <location>
        <begin position="353"/>
        <end position="375"/>
    </location>
</feature>
<keyword evidence="5 8" id="KW-1133">Transmembrane helix</keyword>
<feature type="transmembrane region" description="Helical" evidence="8">
    <location>
        <begin position="206"/>
        <end position="227"/>
    </location>
</feature>
<feature type="transmembrane region" description="Helical" evidence="8">
    <location>
        <begin position="149"/>
        <end position="167"/>
    </location>
</feature>
<keyword evidence="10" id="KW-0614">Plasmid</keyword>
<evidence type="ECO:0000256" key="3">
    <source>
        <dbReference type="ARBA" id="ARBA00022475"/>
    </source>
</evidence>
<feature type="transmembrane region" description="Helical" evidence="8">
    <location>
        <begin position="310"/>
        <end position="332"/>
    </location>
</feature>